<dbReference type="Proteomes" id="UP000807025">
    <property type="component" value="Unassembled WGS sequence"/>
</dbReference>
<sequence length="53" mass="5834">MSDRRPLTQREGPYCPNVFRISLASACLPIGHTGCTVVEAEQVQGNAWEPFSL</sequence>
<dbReference type="AlphaFoldDB" id="A0A9P5ZUR6"/>
<dbReference type="EMBL" id="MU154570">
    <property type="protein sequence ID" value="KAF9494673.1"/>
    <property type="molecule type" value="Genomic_DNA"/>
</dbReference>
<accession>A0A9P5ZUR6</accession>
<gene>
    <name evidence="1" type="ORF">BDN71DRAFT_1448695</name>
</gene>
<evidence type="ECO:0000313" key="2">
    <source>
        <dbReference type="Proteomes" id="UP000807025"/>
    </source>
</evidence>
<feature type="non-terminal residue" evidence="1">
    <location>
        <position position="53"/>
    </location>
</feature>
<reference evidence="1" key="1">
    <citation type="submission" date="2020-11" db="EMBL/GenBank/DDBJ databases">
        <authorList>
            <consortium name="DOE Joint Genome Institute"/>
            <person name="Ahrendt S."/>
            <person name="Riley R."/>
            <person name="Andreopoulos W."/>
            <person name="Labutti K."/>
            <person name="Pangilinan J."/>
            <person name="Ruiz-Duenas F.J."/>
            <person name="Barrasa J.M."/>
            <person name="Sanchez-Garcia M."/>
            <person name="Camarero S."/>
            <person name="Miyauchi S."/>
            <person name="Serrano A."/>
            <person name="Linde D."/>
            <person name="Babiker R."/>
            <person name="Drula E."/>
            <person name="Ayuso-Fernandez I."/>
            <person name="Pacheco R."/>
            <person name="Padilla G."/>
            <person name="Ferreira P."/>
            <person name="Barriuso J."/>
            <person name="Kellner H."/>
            <person name="Castanera R."/>
            <person name="Alfaro M."/>
            <person name="Ramirez L."/>
            <person name="Pisabarro A.G."/>
            <person name="Kuo A."/>
            <person name="Tritt A."/>
            <person name="Lipzen A."/>
            <person name="He G."/>
            <person name="Yan M."/>
            <person name="Ng V."/>
            <person name="Cullen D."/>
            <person name="Martin F."/>
            <person name="Rosso M.-N."/>
            <person name="Henrissat B."/>
            <person name="Hibbett D."/>
            <person name="Martinez A.T."/>
            <person name="Grigoriev I.V."/>
        </authorList>
    </citation>
    <scope>NUCLEOTIDE SEQUENCE</scope>
    <source>
        <strain evidence="1">ATCC 90797</strain>
    </source>
</reference>
<name>A0A9P5ZUR6_PLEER</name>
<organism evidence="1 2">
    <name type="scientific">Pleurotus eryngii</name>
    <name type="common">Boletus of the steppes</name>
    <dbReference type="NCBI Taxonomy" id="5323"/>
    <lineage>
        <taxon>Eukaryota</taxon>
        <taxon>Fungi</taxon>
        <taxon>Dikarya</taxon>
        <taxon>Basidiomycota</taxon>
        <taxon>Agaricomycotina</taxon>
        <taxon>Agaricomycetes</taxon>
        <taxon>Agaricomycetidae</taxon>
        <taxon>Agaricales</taxon>
        <taxon>Pleurotineae</taxon>
        <taxon>Pleurotaceae</taxon>
        <taxon>Pleurotus</taxon>
    </lineage>
</organism>
<proteinExistence type="predicted"/>
<evidence type="ECO:0000313" key="1">
    <source>
        <dbReference type="EMBL" id="KAF9494673.1"/>
    </source>
</evidence>
<protein>
    <submittedName>
        <fullName evidence="1">Uncharacterized protein</fullName>
    </submittedName>
</protein>
<comment type="caution">
    <text evidence="1">The sequence shown here is derived from an EMBL/GenBank/DDBJ whole genome shotgun (WGS) entry which is preliminary data.</text>
</comment>
<keyword evidence="2" id="KW-1185">Reference proteome</keyword>